<dbReference type="GeneID" id="28250605"/>
<dbReference type="Gene3D" id="1.10.10.10">
    <property type="entry name" value="Winged helix-like DNA-binding domain superfamily/Winged helix DNA-binding domain"/>
    <property type="match status" value="1"/>
</dbReference>
<accession>A0A1B1A4S0</accession>
<dbReference type="InterPro" id="IPR000847">
    <property type="entry name" value="LysR_HTH_N"/>
</dbReference>
<dbReference type="Pfam" id="PF03466">
    <property type="entry name" value="LysR_substrate"/>
    <property type="match status" value="1"/>
</dbReference>
<dbReference type="InterPro" id="IPR036390">
    <property type="entry name" value="WH_DNA-bd_sf"/>
</dbReference>
<keyword evidence="2" id="KW-0805">Transcription regulation</keyword>
<keyword evidence="4" id="KW-0804">Transcription</keyword>
<dbReference type="CDD" id="cd08483">
    <property type="entry name" value="PBP2_HvrB"/>
    <property type="match status" value="1"/>
</dbReference>
<dbReference type="GO" id="GO:0003700">
    <property type="term" value="F:DNA-binding transcription factor activity"/>
    <property type="evidence" value="ECO:0007669"/>
    <property type="project" value="InterPro"/>
</dbReference>
<dbReference type="InterPro" id="IPR005119">
    <property type="entry name" value="LysR_subst-bd"/>
</dbReference>
<dbReference type="KEGG" id="rmb:K529_012185"/>
<organism evidence="6 7">
    <name type="scientific">Tritonibacter mobilis F1926</name>
    <dbReference type="NCBI Taxonomy" id="1265309"/>
    <lineage>
        <taxon>Bacteria</taxon>
        <taxon>Pseudomonadati</taxon>
        <taxon>Pseudomonadota</taxon>
        <taxon>Alphaproteobacteria</taxon>
        <taxon>Rhodobacterales</taxon>
        <taxon>Paracoccaceae</taxon>
        <taxon>Tritonibacter</taxon>
    </lineage>
</organism>
<evidence type="ECO:0000256" key="3">
    <source>
        <dbReference type="ARBA" id="ARBA00023125"/>
    </source>
</evidence>
<gene>
    <name evidence="6" type="ORF">K529_012185</name>
</gene>
<dbReference type="SUPFAM" id="SSF53850">
    <property type="entry name" value="Periplasmic binding protein-like II"/>
    <property type="match status" value="1"/>
</dbReference>
<dbReference type="STRING" id="1265309.K529_012185"/>
<dbReference type="EMBL" id="CP015230">
    <property type="protein sequence ID" value="ANP41527.1"/>
    <property type="molecule type" value="Genomic_DNA"/>
</dbReference>
<dbReference type="Gene3D" id="3.40.190.10">
    <property type="entry name" value="Periplasmic binding protein-like II"/>
    <property type="match status" value="2"/>
</dbReference>
<keyword evidence="3" id="KW-0238">DNA-binding</keyword>
<evidence type="ECO:0000259" key="5">
    <source>
        <dbReference type="PROSITE" id="PS50931"/>
    </source>
</evidence>
<dbReference type="PROSITE" id="PS50931">
    <property type="entry name" value="HTH_LYSR"/>
    <property type="match status" value="1"/>
</dbReference>
<feature type="domain" description="HTH lysR-type" evidence="5">
    <location>
        <begin position="1"/>
        <end position="64"/>
    </location>
</feature>
<dbReference type="RefSeq" id="WP_005629938.1">
    <property type="nucleotide sequence ID" value="NZ_CP015230.1"/>
</dbReference>
<dbReference type="InterPro" id="IPR058163">
    <property type="entry name" value="LysR-type_TF_proteobact-type"/>
</dbReference>
<dbReference type="SUPFAM" id="SSF46785">
    <property type="entry name" value="Winged helix' DNA-binding domain"/>
    <property type="match status" value="1"/>
</dbReference>
<evidence type="ECO:0000313" key="6">
    <source>
        <dbReference type="EMBL" id="ANP41527.1"/>
    </source>
</evidence>
<dbReference type="PANTHER" id="PTHR30537">
    <property type="entry name" value="HTH-TYPE TRANSCRIPTIONAL REGULATOR"/>
    <property type="match status" value="1"/>
</dbReference>
<dbReference type="GO" id="GO:0006351">
    <property type="term" value="P:DNA-templated transcription"/>
    <property type="evidence" value="ECO:0007669"/>
    <property type="project" value="TreeGrafter"/>
</dbReference>
<dbReference type="OrthoDB" id="7328368at2"/>
<dbReference type="InterPro" id="IPR036388">
    <property type="entry name" value="WH-like_DNA-bd_sf"/>
</dbReference>
<evidence type="ECO:0000256" key="4">
    <source>
        <dbReference type="ARBA" id="ARBA00023163"/>
    </source>
</evidence>
<name>A0A1B1A4S0_9RHOB</name>
<dbReference type="GO" id="GO:0043565">
    <property type="term" value="F:sequence-specific DNA binding"/>
    <property type="evidence" value="ECO:0007669"/>
    <property type="project" value="TreeGrafter"/>
</dbReference>
<dbReference type="Pfam" id="PF00126">
    <property type="entry name" value="HTH_1"/>
    <property type="match status" value="1"/>
</dbReference>
<reference evidence="6 7" key="1">
    <citation type="journal article" date="2016" name="ISME J.">
        <title>Global occurrence and heterogeneity of the Roseobacter-clade species Ruegeria mobilis.</title>
        <authorList>
            <person name="Sonnenschein E."/>
            <person name="Gram L."/>
        </authorList>
    </citation>
    <scope>NUCLEOTIDE SEQUENCE [LARGE SCALE GENOMIC DNA]</scope>
    <source>
        <strain evidence="6 7">F1926</strain>
    </source>
</reference>
<evidence type="ECO:0000313" key="7">
    <source>
        <dbReference type="Proteomes" id="UP000013243"/>
    </source>
</evidence>
<evidence type="ECO:0000256" key="2">
    <source>
        <dbReference type="ARBA" id="ARBA00023015"/>
    </source>
</evidence>
<proteinExistence type="inferred from homology"/>
<dbReference type="AlphaFoldDB" id="A0A1B1A4S0"/>
<comment type="similarity">
    <text evidence="1">Belongs to the LysR transcriptional regulatory family.</text>
</comment>
<protein>
    <submittedName>
        <fullName evidence="6">LysR family transcriptional regulator</fullName>
    </submittedName>
</protein>
<sequence length="294" mass="31955">MNWRDMPSMAALRAFSVFSETGNLQQAGAQLNVSHAAISQQLRQLEAHMGVPLLDRSGRALRLTPEGEQLAQALTLGFGAIRMAVQDLTTRGAGQPLHVTCTPTFATHWLMPRLAGFRQAYPEVDLVIDPTGEVVQLTPGGIDVALRYGSGAWPGLEAEMLLASPMVVVAAPGLLGQRKVKQPEDLLDLPWLEEIGTNEASVWLRSRGVEDSLKAGRVVLPGNLLMEALRAGQGVAVSVREFVALDVAAGRLTELFCEEQGRGYHIVHRPGVLRPGARHFVNWLRRERGSTPLI</sequence>
<evidence type="ECO:0000256" key="1">
    <source>
        <dbReference type="ARBA" id="ARBA00009437"/>
    </source>
</evidence>
<dbReference type="Proteomes" id="UP000013243">
    <property type="component" value="Chromosome"/>
</dbReference>
<dbReference type="PANTHER" id="PTHR30537:SF26">
    <property type="entry name" value="GLYCINE CLEAVAGE SYSTEM TRANSCRIPTIONAL ACTIVATOR"/>
    <property type="match status" value="1"/>
</dbReference>